<proteinExistence type="predicted"/>
<dbReference type="InterPro" id="IPR024078">
    <property type="entry name" value="LmbE-like_dom_sf"/>
</dbReference>
<dbReference type="Gene3D" id="3.40.50.10320">
    <property type="entry name" value="LmbE-like"/>
    <property type="match status" value="1"/>
</dbReference>
<accession>A0A0K6II70</accession>
<reference evidence="2" key="1">
    <citation type="submission" date="2015-08" db="EMBL/GenBank/DDBJ databases">
        <authorList>
            <person name="Varghese N."/>
        </authorList>
    </citation>
    <scope>NUCLEOTIDE SEQUENCE [LARGE SCALE GENOMIC DNA]</scope>
    <source>
        <strain evidence="2">JCM 18476</strain>
    </source>
</reference>
<evidence type="ECO:0000313" key="2">
    <source>
        <dbReference type="Proteomes" id="UP000182769"/>
    </source>
</evidence>
<dbReference type="RefSeq" id="WP_055461738.1">
    <property type="nucleotide sequence ID" value="NZ_CYHG01000002.1"/>
</dbReference>
<dbReference type="OrthoDB" id="9790023at2"/>
<dbReference type="EMBL" id="CYHG01000002">
    <property type="protein sequence ID" value="CUB02766.1"/>
    <property type="molecule type" value="Genomic_DNA"/>
</dbReference>
<dbReference type="PANTHER" id="PTHR12993">
    <property type="entry name" value="N-ACETYLGLUCOSAMINYL-PHOSPHATIDYLINOSITOL DE-N-ACETYLASE-RELATED"/>
    <property type="match status" value="1"/>
</dbReference>
<dbReference type="SUPFAM" id="SSF102588">
    <property type="entry name" value="LmbE-like"/>
    <property type="match status" value="1"/>
</dbReference>
<dbReference type="InterPro" id="IPR003737">
    <property type="entry name" value="GlcNAc_PI_deacetylase-related"/>
</dbReference>
<dbReference type="Pfam" id="PF02585">
    <property type="entry name" value="PIG-L"/>
    <property type="match status" value="1"/>
</dbReference>
<organism evidence="1 2">
    <name type="scientific">Marinomonas fungiae</name>
    <dbReference type="NCBI Taxonomy" id="1137284"/>
    <lineage>
        <taxon>Bacteria</taxon>
        <taxon>Pseudomonadati</taxon>
        <taxon>Pseudomonadota</taxon>
        <taxon>Gammaproteobacteria</taxon>
        <taxon>Oceanospirillales</taxon>
        <taxon>Oceanospirillaceae</taxon>
        <taxon>Marinomonas</taxon>
    </lineage>
</organism>
<dbReference type="PANTHER" id="PTHR12993:SF11">
    <property type="entry name" value="N-ACETYLGLUCOSAMINYL-PHOSPHATIDYLINOSITOL DE-N-ACETYLASE"/>
    <property type="match status" value="1"/>
</dbReference>
<dbReference type="Proteomes" id="UP000182769">
    <property type="component" value="Unassembled WGS sequence"/>
</dbReference>
<dbReference type="GO" id="GO:0016811">
    <property type="term" value="F:hydrolase activity, acting on carbon-nitrogen (but not peptide) bonds, in linear amides"/>
    <property type="evidence" value="ECO:0007669"/>
    <property type="project" value="TreeGrafter"/>
</dbReference>
<sequence length="306" mass="34718">MFERFFTPYHAGTAVVGERIAILAPHPDDEIFGCGASASKWQAQGKQVKSFVLTAGVVRNEFSDQSDAEQKRLAKALLRANESKAAAKVLGLPEPEFLNAQDGELWDNVMIASELAERLQAWQPTTIVAPSIWEMHRDHRATAEIAIRLAQTLPSVKRLCFYEIGVPLIANVIEDVTAFKSLKWQAMQCFLSQLASQHYAEQINGLNIYRTYTLGLDTQYAEAFYSVDVAELEPLLQEYAPTQTTLALKNAEQYTYLLQQRLVEQQEQVQQLETALQQMYSSRSWRITSPMRKLSSWLKRLSVQKK</sequence>
<dbReference type="STRING" id="1137284.GCA_001418205_00608"/>
<name>A0A0K6II70_9GAMM</name>
<gene>
    <name evidence="1" type="ORF">Ga0061065_102103</name>
</gene>
<keyword evidence="2" id="KW-1185">Reference proteome</keyword>
<protein>
    <submittedName>
        <fullName evidence="1">N-acetylglucosaminyl deacetylase, LmbE family</fullName>
    </submittedName>
</protein>
<dbReference type="AlphaFoldDB" id="A0A0K6II70"/>
<evidence type="ECO:0000313" key="1">
    <source>
        <dbReference type="EMBL" id="CUB02766.1"/>
    </source>
</evidence>